<comment type="similarity">
    <text evidence="1">Belongs to the NmrA-type oxidoreductase family.</text>
</comment>
<organism evidence="4 5">
    <name type="scientific">Azospirillum humicireducens</name>
    <dbReference type="NCBI Taxonomy" id="1226968"/>
    <lineage>
        <taxon>Bacteria</taxon>
        <taxon>Pseudomonadati</taxon>
        <taxon>Pseudomonadota</taxon>
        <taxon>Alphaproteobacteria</taxon>
        <taxon>Rhodospirillales</taxon>
        <taxon>Azospirillaceae</taxon>
        <taxon>Azospirillum</taxon>
    </lineage>
</organism>
<evidence type="ECO:0000259" key="3">
    <source>
        <dbReference type="Pfam" id="PF05368"/>
    </source>
</evidence>
<dbReference type="InterPro" id="IPR008030">
    <property type="entry name" value="NmrA-like"/>
</dbReference>
<dbReference type="EMBL" id="CP028902">
    <property type="protein sequence ID" value="AWB06628.1"/>
    <property type="molecule type" value="Genomic_DNA"/>
</dbReference>
<accession>A0A2R4VQA9</accession>
<reference evidence="4 5" key="1">
    <citation type="submission" date="2018-04" db="EMBL/GenBank/DDBJ databases">
        <title>Complete genome sequence of the nitrogen-fixing bacterium Azospirillum humicireducens type strain SgZ-5.</title>
        <authorList>
            <person name="Yu Z."/>
        </authorList>
    </citation>
    <scope>NUCLEOTIDE SEQUENCE [LARGE SCALE GENOMIC DNA]</scope>
    <source>
        <strain evidence="4 5">SgZ-5</strain>
        <plasmid evidence="4 5">pYZ1</plasmid>
    </source>
</reference>
<dbReference type="PANTHER" id="PTHR42748:SF7">
    <property type="entry name" value="NMRA LIKE REDOX SENSOR 1-RELATED"/>
    <property type="match status" value="1"/>
</dbReference>
<evidence type="ECO:0000313" key="5">
    <source>
        <dbReference type="Proteomes" id="UP000077405"/>
    </source>
</evidence>
<dbReference type="SUPFAM" id="SSF51735">
    <property type="entry name" value="NAD(P)-binding Rossmann-fold domains"/>
    <property type="match status" value="1"/>
</dbReference>
<protein>
    <recommendedName>
        <fullName evidence="3">NmrA-like domain-containing protein</fullName>
    </recommendedName>
</protein>
<sequence>MRTEANMRNNGRVLVYGGTGQQGRPIVERLQADGFSVRVMSRQDKLDGVANGVETVAGSLDDVESLIRATTGIRYIVLLLPLAFDIEAAADWTRNVVKAAERAGVERIVFDTSAPVPDTRTGVAAIDVKIVAEDIIRAASIPWTILRPTIYLGNLTAPWSAPGIVGNRVIAYPVDSGLGVSWVSWEDVAVAVSRALSDPAFAGQALNIGGDRALTGPELAAAFGNVLGGAFAYAPMPLEGFEAGLNQALGEPVGTEIARLYGWLGGEGRSHLARKTNDNAKLGLKPITVESWIAAQTW</sequence>
<feature type="domain" description="NmrA-like" evidence="3">
    <location>
        <begin position="10"/>
        <end position="292"/>
    </location>
</feature>
<dbReference type="AlphaFoldDB" id="A0A2R4VQA9"/>
<dbReference type="Pfam" id="PF05368">
    <property type="entry name" value="NmrA"/>
    <property type="match status" value="1"/>
</dbReference>
<proteinExistence type="inferred from homology"/>
<keyword evidence="4" id="KW-0614">Plasmid</keyword>
<geneLocation type="plasmid" evidence="4 5">
    <name>pYZ1</name>
</geneLocation>
<dbReference type="PANTHER" id="PTHR42748">
    <property type="entry name" value="NITROGEN METABOLITE REPRESSION PROTEIN NMRA FAMILY MEMBER"/>
    <property type="match status" value="1"/>
</dbReference>
<keyword evidence="2" id="KW-0521">NADP</keyword>
<name>A0A2R4VQA9_9PROT</name>
<dbReference type="KEGG" id="ahu:A6A40_16275"/>
<evidence type="ECO:0000256" key="1">
    <source>
        <dbReference type="ARBA" id="ARBA00006328"/>
    </source>
</evidence>
<evidence type="ECO:0000313" key="4">
    <source>
        <dbReference type="EMBL" id="AWB06628.1"/>
    </source>
</evidence>
<dbReference type="InterPro" id="IPR036291">
    <property type="entry name" value="NAD(P)-bd_dom_sf"/>
</dbReference>
<dbReference type="InterPro" id="IPR051164">
    <property type="entry name" value="NmrA-like_oxidored"/>
</dbReference>
<keyword evidence="5" id="KW-1185">Reference proteome</keyword>
<dbReference type="Proteomes" id="UP000077405">
    <property type="component" value="Plasmid pYZ1"/>
</dbReference>
<evidence type="ECO:0000256" key="2">
    <source>
        <dbReference type="ARBA" id="ARBA00022857"/>
    </source>
</evidence>
<dbReference type="Gene3D" id="3.40.50.720">
    <property type="entry name" value="NAD(P)-binding Rossmann-like Domain"/>
    <property type="match status" value="1"/>
</dbReference>
<gene>
    <name evidence="4" type="ORF">A6A40_16275</name>
</gene>